<dbReference type="PROSITE" id="PS51257">
    <property type="entry name" value="PROKAR_LIPOPROTEIN"/>
    <property type="match status" value="1"/>
</dbReference>
<feature type="compositionally biased region" description="Low complexity" evidence="1">
    <location>
        <begin position="37"/>
        <end position="47"/>
    </location>
</feature>
<keyword evidence="2" id="KW-0732">Signal</keyword>
<feature type="chain" id="PRO_5043515213" description="Lipoprotein" evidence="2">
    <location>
        <begin position="24"/>
        <end position="146"/>
    </location>
</feature>
<gene>
    <name evidence="3" type="ORF">V5R04_01750</name>
</gene>
<dbReference type="AlphaFoldDB" id="A0AAU7DXN7"/>
<protein>
    <recommendedName>
        <fullName evidence="4">Lipoprotein</fullName>
    </recommendedName>
</protein>
<evidence type="ECO:0000313" key="3">
    <source>
        <dbReference type="EMBL" id="XBH21978.1"/>
    </source>
</evidence>
<evidence type="ECO:0008006" key="4">
    <source>
        <dbReference type="Google" id="ProtNLM"/>
    </source>
</evidence>
<dbReference type="EMBL" id="CP146203">
    <property type="protein sequence ID" value="XBH21978.1"/>
    <property type="molecule type" value="Genomic_DNA"/>
</dbReference>
<feature type="region of interest" description="Disordered" evidence="1">
    <location>
        <begin position="27"/>
        <end position="53"/>
    </location>
</feature>
<sequence length="146" mass="15231">MKNKLTRVSIAAVVSLSAAFGLAACGSDAPDNKPSASQEEGPGSSENSGEESEAFVAAMTEGVKIVADQLAASPGATQIMLASDVTDPTQKYGMWVMPYAPDKAVVAKFISTIQVDGDKFFVTATSAETDKVWEMDQDGNMTEAAE</sequence>
<organism evidence="3">
    <name type="scientific">Jonesiaceae bacterium BS-20</name>
    <dbReference type="NCBI Taxonomy" id="3120821"/>
    <lineage>
        <taxon>Bacteria</taxon>
        <taxon>Bacillati</taxon>
        <taxon>Actinomycetota</taxon>
        <taxon>Actinomycetes</taxon>
        <taxon>Micrococcales</taxon>
        <taxon>Jonesiaceae</taxon>
    </lineage>
</organism>
<feature type="signal peptide" evidence="2">
    <location>
        <begin position="1"/>
        <end position="23"/>
    </location>
</feature>
<name>A0AAU7DXN7_9MICO</name>
<accession>A0AAU7DXN7</accession>
<evidence type="ECO:0000256" key="2">
    <source>
        <dbReference type="SAM" id="SignalP"/>
    </source>
</evidence>
<proteinExistence type="predicted"/>
<evidence type="ECO:0000256" key="1">
    <source>
        <dbReference type="SAM" id="MobiDB-lite"/>
    </source>
</evidence>
<reference evidence="3" key="1">
    <citation type="submission" date="2024-02" db="EMBL/GenBank/DDBJ databases">
        <title>Tomenella chthoni gen. nov. sp. nov., a member of the family Jonesiaceae isolated from bat guano.</title>
        <authorList>
            <person name="Miller S.L."/>
            <person name="King J."/>
            <person name="Sankaranarayanan K."/>
            <person name="Lawson P.A."/>
        </authorList>
    </citation>
    <scope>NUCLEOTIDE SEQUENCE</scope>
    <source>
        <strain evidence="3">BS-20</strain>
    </source>
</reference>